<keyword evidence="4" id="KW-0862">Zinc</keyword>
<proteinExistence type="predicted"/>
<evidence type="ECO:0000256" key="3">
    <source>
        <dbReference type="ARBA" id="ARBA00022771"/>
    </source>
</evidence>
<feature type="coiled-coil region" evidence="6">
    <location>
        <begin position="217"/>
        <end position="273"/>
    </location>
</feature>
<feature type="domain" description="RING-type" evidence="7">
    <location>
        <begin position="20"/>
        <end position="67"/>
    </location>
</feature>
<evidence type="ECO:0000313" key="10">
    <source>
        <dbReference type="Proteomes" id="UP000005408"/>
    </source>
</evidence>
<dbReference type="PANTHER" id="PTHR25462">
    <property type="entry name" value="BONUS, ISOFORM C-RELATED"/>
    <property type="match status" value="1"/>
</dbReference>
<feature type="domain" description="B box-type" evidence="8">
    <location>
        <begin position="167"/>
        <end position="203"/>
    </location>
</feature>
<dbReference type="SMART" id="SM00184">
    <property type="entry name" value="RING"/>
    <property type="match status" value="1"/>
</dbReference>
<feature type="domain" description="B box-type" evidence="8">
    <location>
        <begin position="99"/>
        <end position="149"/>
    </location>
</feature>
<dbReference type="InterPro" id="IPR000315">
    <property type="entry name" value="Znf_B-box"/>
</dbReference>
<dbReference type="CDD" id="cd19756">
    <property type="entry name" value="Bbox2"/>
    <property type="match status" value="1"/>
</dbReference>
<evidence type="ECO:0000259" key="7">
    <source>
        <dbReference type="PROSITE" id="PS50089"/>
    </source>
</evidence>
<evidence type="ECO:0000256" key="6">
    <source>
        <dbReference type="SAM" id="Coils"/>
    </source>
</evidence>
<keyword evidence="10" id="KW-1185">Reference proteome</keyword>
<organism evidence="9 10">
    <name type="scientific">Magallana gigas</name>
    <name type="common">Pacific oyster</name>
    <name type="synonym">Crassostrea gigas</name>
    <dbReference type="NCBI Taxonomy" id="29159"/>
    <lineage>
        <taxon>Eukaryota</taxon>
        <taxon>Metazoa</taxon>
        <taxon>Spiralia</taxon>
        <taxon>Lophotrochozoa</taxon>
        <taxon>Mollusca</taxon>
        <taxon>Bivalvia</taxon>
        <taxon>Autobranchia</taxon>
        <taxon>Pteriomorphia</taxon>
        <taxon>Ostreida</taxon>
        <taxon>Ostreoidea</taxon>
        <taxon>Ostreidae</taxon>
        <taxon>Magallana</taxon>
    </lineage>
</organism>
<dbReference type="InterPro" id="IPR011042">
    <property type="entry name" value="6-blade_b-propeller_TolB-like"/>
</dbReference>
<dbReference type="InterPro" id="IPR013083">
    <property type="entry name" value="Znf_RING/FYVE/PHD"/>
</dbReference>
<dbReference type="OMA" id="CANANIY"/>
<evidence type="ECO:0000256" key="4">
    <source>
        <dbReference type="ARBA" id="ARBA00022833"/>
    </source>
</evidence>
<dbReference type="Gene3D" id="3.30.40.10">
    <property type="entry name" value="Zinc/RING finger domain, C3HC4 (zinc finger)"/>
    <property type="match status" value="1"/>
</dbReference>
<reference evidence="9" key="1">
    <citation type="submission" date="2022-08" db="UniProtKB">
        <authorList>
            <consortium name="EnsemblMetazoa"/>
        </authorList>
    </citation>
    <scope>IDENTIFICATION</scope>
    <source>
        <strain evidence="9">05x7-T-G4-1.051#20</strain>
    </source>
</reference>
<evidence type="ECO:0008006" key="11">
    <source>
        <dbReference type="Google" id="ProtNLM"/>
    </source>
</evidence>
<keyword evidence="1" id="KW-0597">Phosphoprotein</keyword>
<dbReference type="InterPro" id="IPR001841">
    <property type="entry name" value="Znf_RING"/>
</dbReference>
<dbReference type="Gene3D" id="2.120.10.30">
    <property type="entry name" value="TolB, C-terminal domain"/>
    <property type="match status" value="1"/>
</dbReference>
<evidence type="ECO:0000259" key="8">
    <source>
        <dbReference type="PROSITE" id="PS50119"/>
    </source>
</evidence>
<dbReference type="InterPro" id="IPR017907">
    <property type="entry name" value="Znf_RING_CS"/>
</dbReference>
<dbReference type="GO" id="GO:0008270">
    <property type="term" value="F:zinc ion binding"/>
    <property type="evidence" value="ECO:0007669"/>
    <property type="project" value="UniProtKB-KW"/>
</dbReference>
<dbReference type="Gene3D" id="3.30.160.60">
    <property type="entry name" value="Classic Zinc Finger"/>
    <property type="match status" value="1"/>
</dbReference>
<dbReference type="PROSITE" id="PS50089">
    <property type="entry name" value="ZF_RING_2"/>
    <property type="match status" value="1"/>
</dbReference>
<dbReference type="PROSITE" id="PS00518">
    <property type="entry name" value="ZF_RING_1"/>
    <property type="match status" value="1"/>
</dbReference>
<dbReference type="InterPro" id="IPR047153">
    <property type="entry name" value="TRIM45/56/19-like"/>
</dbReference>
<evidence type="ECO:0000313" key="9">
    <source>
        <dbReference type="EnsemblMetazoa" id="G7382.1:cds"/>
    </source>
</evidence>
<evidence type="ECO:0000256" key="1">
    <source>
        <dbReference type="ARBA" id="ARBA00022553"/>
    </source>
</evidence>
<name>A0A8W8NUU3_MAGGI</name>
<dbReference type="EnsemblMetazoa" id="G7382.1">
    <property type="protein sequence ID" value="G7382.1:cds"/>
    <property type="gene ID" value="G7382"/>
</dbReference>
<dbReference type="Proteomes" id="UP000005408">
    <property type="component" value="Unassembled WGS sequence"/>
</dbReference>
<dbReference type="AlphaFoldDB" id="A0A8W8NUU3"/>
<dbReference type="PROSITE" id="PS50119">
    <property type="entry name" value="ZF_BBOX"/>
    <property type="match status" value="2"/>
</dbReference>
<evidence type="ECO:0000256" key="5">
    <source>
        <dbReference type="PROSITE-ProRule" id="PRU00024"/>
    </source>
</evidence>
<keyword evidence="2" id="KW-0479">Metal-binding</keyword>
<dbReference type="OrthoDB" id="10066958at2759"/>
<dbReference type="PANTHER" id="PTHR25462:SF296">
    <property type="entry name" value="MEIOTIC P26, ISOFORM F"/>
    <property type="match status" value="1"/>
</dbReference>
<dbReference type="Pfam" id="PF13445">
    <property type="entry name" value="zf-RING_UBOX"/>
    <property type="match status" value="1"/>
</dbReference>
<evidence type="ECO:0000256" key="2">
    <source>
        <dbReference type="ARBA" id="ARBA00022723"/>
    </source>
</evidence>
<protein>
    <recommendedName>
        <fullName evidence="11">Tripartite motif-containing protein 56</fullName>
    </recommendedName>
</protein>
<dbReference type="SUPFAM" id="SSF63825">
    <property type="entry name" value="YWTD domain"/>
    <property type="match status" value="1"/>
</dbReference>
<dbReference type="SUPFAM" id="SSF57850">
    <property type="entry name" value="RING/U-box"/>
    <property type="match status" value="1"/>
</dbReference>
<keyword evidence="6" id="KW-0175">Coiled coil</keyword>
<keyword evidence="3 5" id="KW-0863">Zinc-finger</keyword>
<accession>A0A8W8NUU3</accession>
<sequence>MMATSQAGASTCTVNDVTVCPICLEKYKTPRYLPCKHSFCHDCLHSYIVSQSKSTEPRLGFHCPICRVYIPSLGDSGKSEEWADRFPMNVILQKMVDQPNEKHCEACLRDGDEEEAADFCVSCNEYLCKLCTKYHRKNLGTRDHDIFTVDEMKSMQVVPKVNIENCCFKHQQEKVQLYCHDHEQACCALCGGTEHRKCDRVDTIEDAVTFLRENGQMDSLLNELNAFQMKYSKAKTEEEKNLSEIENTVDENVANVEKEYLELVHHLEKLKSKHIEELFVSLKEGREKLQRKIERLDDGILCLNHSKTEVEDAQKKTENDAEVLAKIVSAKRNLLELKSLNFSQLHVTISVMKTPKWREFTELTTIADVKLSESCSFLNFDIRTAELKKFKEFPVEAGNVFFGVFLSEGRFLIPNHNAISAFMVYDKNWKCIEIIGGLHYACSAYQCENEIFLTKSESKTIDVFSSTDFHKLRSITLNDKVYGITGLNGYLYVACQTHILKLDTNGQIFKNYEVDGSNNVHVTATQSGLIVFGDYVSEIIRAMTEDGRVVWKYQSPNLKGPHGLDTDSCENIYVAGSKSNNVHVLSNTGDLVRVIEGIPSPYFFKINEDERVACVCSKNNTIFVYRF</sequence>
<dbReference type="InterPro" id="IPR027370">
    <property type="entry name" value="Znf-RING_euk"/>
</dbReference>
<dbReference type="SUPFAM" id="SSF57845">
    <property type="entry name" value="B-box zinc-binding domain"/>
    <property type="match status" value="1"/>
</dbReference>